<evidence type="ECO:0000313" key="2">
    <source>
        <dbReference type="Proteomes" id="UP000317977"/>
    </source>
</evidence>
<sequence>MNHVTKHAVECFEQVSFISVCRRWFCMLILWCGLAHGAHAQINLERLFPPVVVAGRETEVTAEGKFPNWPPSVDCDSERVSILLGKESGKLTVKVAEDASPGVAWVRFFDDQSASALVPLVLSSVDVFPETEPNDKRSEAISITIPAVVVGRLAKNGDSDAYGVSIKAGQTLVVSATANQLLKSPMDAVLQLADRRGNVLAQSDDARGLDPQIIFTADADQDVLIRIFAFPETPNSTIGFAGSAAFIYSLAVTTGPFVDHIASDGKTIVPFGYNLDPQNHWAAVLSEPEKGKALSPPVATFRDAMGWSWLSPVENVVNQVLPGKPFDGRLPAVLFGHFTKPDESHSYAFSASKGIKYRAEVNSKSGGFLVDSKLAVIDQKSGKSLASNDDVSRGIYDAGVDFTMTNDGLVEVVVTETLGGFGPRHFYQLSIYPSEPQCSLSVSEEHFVVKKDKPLELTVTVTRTSGFDEKVQVAATGLPKGITCEPVLSEPKGDTSKSVKLKLIAGESTPGHGSFRIVGAEIDADGNPSADTTAARFELRPAVSITEFWLTIPPISTEEPKP</sequence>
<gene>
    <name evidence="1" type="ORF">Poly59_57550</name>
</gene>
<reference evidence="1 2" key="1">
    <citation type="submission" date="2019-02" db="EMBL/GenBank/DDBJ databases">
        <title>Deep-cultivation of Planctomycetes and their phenomic and genomic characterization uncovers novel biology.</title>
        <authorList>
            <person name="Wiegand S."/>
            <person name="Jogler M."/>
            <person name="Boedeker C."/>
            <person name="Pinto D."/>
            <person name="Vollmers J."/>
            <person name="Rivas-Marin E."/>
            <person name="Kohn T."/>
            <person name="Peeters S.H."/>
            <person name="Heuer A."/>
            <person name="Rast P."/>
            <person name="Oberbeckmann S."/>
            <person name="Bunk B."/>
            <person name="Jeske O."/>
            <person name="Meyerdierks A."/>
            <person name="Storesund J.E."/>
            <person name="Kallscheuer N."/>
            <person name="Luecker S."/>
            <person name="Lage O.M."/>
            <person name="Pohl T."/>
            <person name="Merkel B.J."/>
            <person name="Hornburger P."/>
            <person name="Mueller R.-W."/>
            <person name="Bruemmer F."/>
            <person name="Labrenz M."/>
            <person name="Spormann A.M."/>
            <person name="Op Den Camp H."/>
            <person name="Overmann J."/>
            <person name="Amann R."/>
            <person name="Jetten M.S.M."/>
            <person name="Mascher T."/>
            <person name="Medema M.H."/>
            <person name="Devos D.P."/>
            <person name="Kaster A.-K."/>
            <person name="Ovreas L."/>
            <person name="Rohde M."/>
            <person name="Galperin M.Y."/>
            <person name="Jogler C."/>
        </authorList>
    </citation>
    <scope>NUCLEOTIDE SEQUENCE [LARGE SCALE GENOMIC DNA]</scope>
    <source>
        <strain evidence="1 2">Poly59</strain>
    </source>
</reference>
<proteinExistence type="predicted"/>
<evidence type="ECO:0008006" key="3">
    <source>
        <dbReference type="Google" id="ProtNLM"/>
    </source>
</evidence>
<dbReference type="Gene3D" id="2.60.120.380">
    <property type="match status" value="1"/>
</dbReference>
<evidence type="ECO:0000313" key="1">
    <source>
        <dbReference type="EMBL" id="TWU46782.1"/>
    </source>
</evidence>
<protein>
    <recommendedName>
        <fullName evidence="3">Serine protease</fullName>
    </recommendedName>
</protein>
<dbReference type="AlphaFoldDB" id="A0A5C6ECP7"/>
<name>A0A5C6ECP7_9BACT</name>
<accession>A0A5C6ECP7</accession>
<keyword evidence="2" id="KW-1185">Reference proteome</keyword>
<comment type="caution">
    <text evidence="1">The sequence shown here is derived from an EMBL/GenBank/DDBJ whole genome shotgun (WGS) entry which is preliminary data.</text>
</comment>
<dbReference type="Proteomes" id="UP000317977">
    <property type="component" value="Unassembled WGS sequence"/>
</dbReference>
<dbReference type="EMBL" id="SJPX01000006">
    <property type="protein sequence ID" value="TWU46782.1"/>
    <property type="molecule type" value="Genomic_DNA"/>
</dbReference>
<organism evidence="1 2">
    <name type="scientific">Rubripirellula reticaptiva</name>
    <dbReference type="NCBI Taxonomy" id="2528013"/>
    <lineage>
        <taxon>Bacteria</taxon>
        <taxon>Pseudomonadati</taxon>
        <taxon>Planctomycetota</taxon>
        <taxon>Planctomycetia</taxon>
        <taxon>Pirellulales</taxon>
        <taxon>Pirellulaceae</taxon>
        <taxon>Rubripirellula</taxon>
    </lineage>
</organism>